<organism evidence="1 2">
    <name type="scientific">Mitsuokella multacida DSM 20544</name>
    <dbReference type="NCBI Taxonomy" id="500635"/>
    <lineage>
        <taxon>Bacteria</taxon>
        <taxon>Bacillati</taxon>
        <taxon>Bacillota</taxon>
        <taxon>Negativicutes</taxon>
        <taxon>Selenomonadales</taxon>
        <taxon>Selenomonadaceae</taxon>
        <taxon>Mitsuokella</taxon>
    </lineage>
</organism>
<protein>
    <submittedName>
        <fullName evidence="1">Uncharacterized protein</fullName>
    </submittedName>
</protein>
<dbReference type="AlphaFoldDB" id="C9KMT2"/>
<gene>
    <name evidence="1" type="ORF">MITSMUL_04524</name>
</gene>
<reference evidence="1" key="1">
    <citation type="submission" date="2009-09" db="EMBL/GenBank/DDBJ databases">
        <authorList>
            <person name="Weinstock G."/>
            <person name="Sodergren E."/>
            <person name="Clifton S."/>
            <person name="Fulton L."/>
            <person name="Fulton B."/>
            <person name="Courtney L."/>
            <person name="Fronick C."/>
            <person name="Harrison M."/>
            <person name="Strong C."/>
            <person name="Farmer C."/>
            <person name="Delahaunty K."/>
            <person name="Markovic C."/>
            <person name="Hall O."/>
            <person name="Minx P."/>
            <person name="Tomlinson C."/>
            <person name="Mitreva M."/>
            <person name="Nelson J."/>
            <person name="Hou S."/>
            <person name="Wollam A."/>
            <person name="Pepin K.H."/>
            <person name="Johnson M."/>
            <person name="Bhonagiri V."/>
            <person name="Nash W.E."/>
            <person name="Warren W."/>
            <person name="Chinwalla A."/>
            <person name="Mardis E.R."/>
            <person name="Wilson R.K."/>
        </authorList>
    </citation>
    <scope>NUCLEOTIDE SEQUENCE [LARGE SCALE GENOMIC DNA]</scope>
    <source>
        <strain evidence="1">DSM 20544</strain>
    </source>
</reference>
<name>C9KMT2_9FIRM</name>
<sequence length="41" mass="4803">MIIYCLYRFTILHKSNKTAPYILTIILSACNSFCKKVYKTV</sequence>
<comment type="caution">
    <text evidence="1">The sequence shown here is derived from an EMBL/GenBank/DDBJ whole genome shotgun (WGS) entry which is preliminary data.</text>
</comment>
<evidence type="ECO:0000313" key="1">
    <source>
        <dbReference type="EMBL" id="EEX68811.1"/>
    </source>
</evidence>
<keyword evidence="2" id="KW-1185">Reference proteome</keyword>
<dbReference type="EMBL" id="ABWK02000016">
    <property type="protein sequence ID" value="EEX68811.1"/>
    <property type="molecule type" value="Genomic_DNA"/>
</dbReference>
<proteinExistence type="predicted"/>
<accession>C9KMT2</accession>
<dbReference type="STRING" id="500635.MITSMUL_04524"/>
<dbReference type="Proteomes" id="UP000003671">
    <property type="component" value="Unassembled WGS sequence"/>
</dbReference>
<dbReference type="HOGENOM" id="CLU_3272857_0_0_9"/>
<evidence type="ECO:0000313" key="2">
    <source>
        <dbReference type="Proteomes" id="UP000003671"/>
    </source>
</evidence>